<reference evidence="1 2" key="1">
    <citation type="submission" date="2020-02" db="EMBL/GenBank/DDBJ databases">
        <title>Draft genome sequence of Lactococcus sp. Hs30E4-3.</title>
        <authorList>
            <person name="Noda S."/>
            <person name="Yuki M."/>
            <person name="Ohkuma M."/>
        </authorList>
    </citation>
    <scope>NUCLEOTIDE SEQUENCE [LARGE SCALE GENOMIC DNA]</scope>
    <source>
        <strain evidence="1 2">Hs30E4-3</strain>
    </source>
</reference>
<accession>A0A6A0BHH0</accession>
<dbReference type="EMBL" id="BLLI01000069">
    <property type="protein sequence ID" value="GFH43247.1"/>
    <property type="molecule type" value="Genomic_DNA"/>
</dbReference>
<name>A0A6A0BHH0_9LACT</name>
<comment type="caution">
    <text evidence="1">The sequence shown here is derived from an EMBL/GenBank/DDBJ whole genome shotgun (WGS) entry which is preliminary data.</text>
</comment>
<evidence type="ECO:0000313" key="2">
    <source>
        <dbReference type="Proteomes" id="UP000480303"/>
    </source>
</evidence>
<gene>
    <name evidence="1" type="ORF">Hs30E_17980</name>
</gene>
<proteinExistence type="predicted"/>
<organism evidence="1 2">
    <name type="scientific">Pseudolactococcus hodotermopsidis</name>
    <dbReference type="NCBI Taxonomy" id="2709157"/>
    <lineage>
        <taxon>Bacteria</taxon>
        <taxon>Bacillati</taxon>
        <taxon>Bacillota</taxon>
        <taxon>Bacilli</taxon>
        <taxon>Lactobacillales</taxon>
        <taxon>Streptococcaceae</taxon>
        <taxon>Pseudolactococcus</taxon>
    </lineage>
</organism>
<protein>
    <submittedName>
        <fullName evidence="1">Uncharacterized protein</fullName>
    </submittedName>
</protein>
<dbReference type="RefSeq" id="WP_172209685.1">
    <property type="nucleotide sequence ID" value="NZ_BLLI01000069.1"/>
</dbReference>
<sequence>MEVWENFNGRLDFGKSMKPSLDDNYDIIENLSKDEIEHFKSILGRYSFNELDIRENFIINLIILGADKESILKVEKDDSYRLDWENYAMMKIIQIYALLNAERRAKDCLDSEIIQKAIPLS</sequence>
<dbReference type="AlphaFoldDB" id="A0A6A0BHH0"/>
<evidence type="ECO:0000313" key="1">
    <source>
        <dbReference type="EMBL" id="GFH43247.1"/>
    </source>
</evidence>
<keyword evidence="2" id="KW-1185">Reference proteome</keyword>
<dbReference type="Proteomes" id="UP000480303">
    <property type="component" value="Unassembled WGS sequence"/>
</dbReference>